<dbReference type="InterPro" id="IPR045664">
    <property type="entry name" value="DUF6387"/>
</dbReference>
<dbReference type="Pfam" id="PF19924">
    <property type="entry name" value="DUF6387"/>
    <property type="match status" value="1"/>
</dbReference>
<accession>A0A7X1U816</accession>
<sequence>MAKAEIPKWFNLETYQIPLSHDQWGVSIDMRAMYLDVKPLLSKKEQIDFFKVFAGRLPEDFAVEHHTDPFPVRSMNAADLAVISASWSNDPAWQMLFQKVCSVVGKDAPATLLDEVVAIYQEAPSMKKEALENVGWLAPEFCHGVPITVDLNSDDETLKLAFSVWLAGVRSDMNERFKKPISEDDFQKWHKYRILAAFDLYQLADITGTRFTNSQMANALFPPASVSIEDRDVDMGERIRKVTKPLMDQTITFETVRLIRATTRLEKYLGQVIEDEKNTREILK</sequence>
<reference evidence="1 2" key="1">
    <citation type="submission" date="2019-10" db="EMBL/GenBank/DDBJ databases">
        <title>Pseudomonas dajingensis sp. nov., isolated from the profound head ulcers of farmed Murray cod (Maccullochella peelii peelii).</title>
        <authorList>
            <person name="Liu Y."/>
        </authorList>
    </citation>
    <scope>NUCLEOTIDE SEQUENCE [LARGE SCALE GENOMIC DNA]</scope>
    <source>
        <strain evidence="1 2">MC042</strain>
    </source>
</reference>
<dbReference type="AlphaFoldDB" id="A0A7X1U816"/>
<evidence type="ECO:0000313" key="1">
    <source>
        <dbReference type="EMBL" id="MQA57658.1"/>
    </source>
</evidence>
<proteinExistence type="predicted"/>
<dbReference type="EMBL" id="WHUV01000008">
    <property type="protein sequence ID" value="MQA57658.1"/>
    <property type="molecule type" value="Genomic_DNA"/>
</dbReference>
<name>A0A7X1U816_9PSED</name>
<gene>
    <name evidence="1" type="ORF">GDH07_30495</name>
</gene>
<dbReference type="Proteomes" id="UP000486534">
    <property type="component" value="Unassembled WGS sequence"/>
</dbReference>
<protein>
    <submittedName>
        <fullName evidence="1">Uncharacterized protein</fullName>
    </submittedName>
</protein>
<dbReference type="RefSeq" id="WP_152899727.1">
    <property type="nucleotide sequence ID" value="NZ_WHUV01000008.1"/>
</dbReference>
<organism evidence="1 2">
    <name type="scientific">Pseudomonas piscis</name>
    <dbReference type="NCBI Taxonomy" id="2614538"/>
    <lineage>
        <taxon>Bacteria</taxon>
        <taxon>Pseudomonadati</taxon>
        <taxon>Pseudomonadota</taxon>
        <taxon>Gammaproteobacteria</taxon>
        <taxon>Pseudomonadales</taxon>
        <taxon>Pseudomonadaceae</taxon>
        <taxon>Pseudomonas</taxon>
    </lineage>
</organism>
<comment type="caution">
    <text evidence="1">The sequence shown here is derived from an EMBL/GenBank/DDBJ whole genome shotgun (WGS) entry which is preliminary data.</text>
</comment>
<evidence type="ECO:0000313" key="2">
    <source>
        <dbReference type="Proteomes" id="UP000486534"/>
    </source>
</evidence>